<feature type="compositionally biased region" description="Polar residues" evidence="1">
    <location>
        <begin position="134"/>
        <end position="146"/>
    </location>
</feature>
<feature type="transmembrane region" description="Helical" evidence="2">
    <location>
        <begin position="1120"/>
        <end position="1143"/>
    </location>
</feature>
<evidence type="ECO:0000256" key="2">
    <source>
        <dbReference type="SAM" id="Phobius"/>
    </source>
</evidence>
<name>A0A3Q3VX43_MOLML</name>
<keyword evidence="5" id="KW-1185">Reference proteome</keyword>
<keyword evidence="2" id="KW-0812">Transmembrane</keyword>
<dbReference type="STRING" id="94237.ENSMMOP00000003567"/>
<dbReference type="Ensembl" id="ENSMMOT00000003620.1">
    <property type="protein sequence ID" value="ENSMMOP00000003567.1"/>
    <property type="gene ID" value="ENSMMOG00000002505.1"/>
</dbReference>
<evidence type="ECO:0000259" key="3">
    <source>
        <dbReference type="Pfam" id="PF22894"/>
    </source>
</evidence>
<dbReference type="Gene3D" id="1.20.1640.10">
    <property type="entry name" value="Multidrug efflux transporter AcrB transmembrane domain"/>
    <property type="match status" value="2"/>
</dbReference>
<dbReference type="OMA" id="RWDYSRT"/>
<dbReference type="InterPro" id="IPR042480">
    <property type="entry name" value="DISP3"/>
</dbReference>
<dbReference type="InterPro" id="IPR053954">
    <property type="entry name" value="DUF7023"/>
</dbReference>
<proteinExistence type="predicted"/>
<reference evidence="4" key="1">
    <citation type="submission" date="2025-08" db="UniProtKB">
        <authorList>
            <consortium name="Ensembl"/>
        </authorList>
    </citation>
    <scope>IDENTIFICATION</scope>
</reference>
<evidence type="ECO:0000256" key="1">
    <source>
        <dbReference type="SAM" id="MobiDB-lite"/>
    </source>
</evidence>
<dbReference type="GO" id="GO:0005737">
    <property type="term" value="C:cytoplasm"/>
    <property type="evidence" value="ECO:0007669"/>
    <property type="project" value="TreeGrafter"/>
</dbReference>
<feature type="transmembrane region" description="Helical" evidence="2">
    <location>
        <begin position="1002"/>
        <end position="1028"/>
    </location>
</feature>
<organism evidence="4 5">
    <name type="scientific">Mola mola</name>
    <name type="common">Ocean sunfish</name>
    <name type="synonym">Tetraodon mola</name>
    <dbReference type="NCBI Taxonomy" id="94237"/>
    <lineage>
        <taxon>Eukaryota</taxon>
        <taxon>Metazoa</taxon>
        <taxon>Chordata</taxon>
        <taxon>Craniata</taxon>
        <taxon>Vertebrata</taxon>
        <taxon>Euteleostomi</taxon>
        <taxon>Actinopterygii</taxon>
        <taxon>Neopterygii</taxon>
        <taxon>Teleostei</taxon>
        <taxon>Neoteleostei</taxon>
        <taxon>Acanthomorphata</taxon>
        <taxon>Eupercaria</taxon>
        <taxon>Tetraodontiformes</taxon>
        <taxon>Molidae</taxon>
        <taxon>Mola</taxon>
    </lineage>
</organism>
<dbReference type="AlphaFoldDB" id="A0A3Q3VX43"/>
<feature type="transmembrane region" description="Helical" evidence="2">
    <location>
        <begin position="498"/>
        <end position="521"/>
    </location>
</feature>
<evidence type="ECO:0000313" key="4">
    <source>
        <dbReference type="Ensembl" id="ENSMMOP00000003567.1"/>
    </source>
</evidence>
<keyword evidence="2" id="KW-0472">Membrane</keyword>
<dbReference type="Proteomes" id="UP000261620">
    <property type="component" value="Unplaced"/>
</dbReference>
<keyword evidence="2" id="KW-1133">Transmembrane helix</keyword>
<dbReference type="SUPFAM" id="SSF82866">
    <property type="entry name" value="Multidrug efflux transporter AcrB transmembrane domain"/>
    <property type="match status" value="2"/>
</dbReference>
<feature type="compositionally biased region" description="Basic and acidic residues" evidence="1">
    <location>
        <begin position="148"/>
        <end position="161"/>
    </location>
</feature>
<dbReference type="PANTHER" id="PTHR46687:SF1">
    <property type="entry name" value="PROTEIN DISPATCHED HOMOLOG 3"/>
    <property type="match status" value="1"/>
</dbReference>
<reference evidence="4" key="2">
    <citation type="submission" date="2025-09" db="UniProtKB">
        <authorList>
            <consortium name="Ensembl"/>
        </authorList>
    </citation>
    <scope>IDENTIFICATION</scope>
</reference>
<evidence type="ECO:0000313" key="5">
    <source>
        <dbReference type="Proteomes" id="UP000261620"/>
    </source>
</evidence>
<dbReference type="Pfam" id="PF22894">
    <property type="entry name" value="DUF7023"/>
    <property type="match status" value="1"/>
</dbReference>
<feature type="transmembrane region" description="Helical" evidence="2">
    <location>
        <begin position="414"/>
        <end position="434"/>
    </location>
</feature>
<dbReference type="PANTHER" id="PTHR46687">
    <property type="entry name" value="PROTEIN DISPATCHED HOMOLOG 3"/>
    <property type="match status" value="1"/>
</dbReference>
<accession>A0A3Q3VX43</accession>
<feature type="transmembrane region" description="Helical" evidence="2">
    <location>
        <begin position="1155"/>
        <end position="1177"/>
    </location>
</feature>
<feature type="transmembrane region" description="Helical" evidence="2">
    <location>
        <begin position="240"/>
        <end position="259"/>
    </location>
</feature>
<feature type="region of interest" description="Disordered" evidence="1">
    <location>
        <begin position="134"/>
        <end position="162"/>
    </location>
</feature>
<feature type="transmembrane region" description="Helical" evidence="2">
    <location>
        <begin position="1088"/>
        <end position="1114"/>
    </location>
</feature>
<protein>
    <recommendedName>
        <fullName evidence="3">DUF7023 domain-containing protein</fullName>
    </recommendedName>
</protein>
<feature type="domain" description="DUF7023" evidence="3">
    <location>
        <begin position="703"/>
        <end position="870"/>
    </location>
</feature>
<feature type="transmembrane region" description="Helical" evidence="2">
    <location>
        <begin position="379"/>
        <end position="408"/>
    </location>
</feature>
<sequence length="1189" mass="131535">MDVEDEPLLFQTNWGEEEDGGMHAAGRSCLSWEAEVCRLWRVLAWVHTHPCASGVVLGVVILLLCCPPQDIDLSYSAFEVHSHFSAERCDALAIAGETQLSSWDRHRRDLDTSEAEGVQELLLEALGRKGVLNRTNNEGTSLSASHSEPLHAGDERRREGSWDGNSTLSLTRKLRFAHNYYLQSQAMWRIELLFVVQGEGDRNIFTPERLQTIHQVEHLLMQQPRFHQFCWKPQKILRDLPLGLLYCSPPSLLLSYLYASERGGKMYYDGMGPDLADIQGSLHLAITHPQFYCYVDESPSPKHLSSSLLRSETHFGAPLPSYYSLQERMDERRSVFKNFVVQYADILAKQSTGQVKVLYGENELFDNEVRHTFNNGMMLAVIILTSFSVFLTFFGLTSIGLSCLMALFSYYAVFGVRCLGILSGVAAFVIIGIGKGKHNNIFIQEYTFRQASHLQKWMIYTIKTAGRATFLTSFYTAAAYAANTFSHLILEEKSVHDFGLFIALIVSCCWLWVSVLMPAALCVWTDCVEPQGHAWQSRRGVASFLFCKLFSGLPASHGPLLDEDDDVALLSVEMEPVILSLSVETPASPPGQRHVDVVSKNLQWALKHLVAEPAVACLFTGSPLICWVLLSPEAGHSRTPSFPPGHNLQTLLDLRSNLSGQGISCPTCSGVFMEKPHRPYTHMSSSAFKFSTHPQAPSTTTSNAHHVSLLTVYISKLELGASATLYRFSLNTSTPSPWKPCSTSRGVIISGQSATKKTFFFLTITIMTVCVSHEYHPYPSWMITSTLCDRRHGPCCSVFGQSVITAPFSFHLRRLHVCVNPPDLLCSSPHTVREDPSSATKTIPSKTFGFNRCSSGASGQPAVRPLVDTGAMVFLDNRVIKDLVITPSYFDVFQEMEHLCKMCKAIRANRQLVKPGGCGLSALLSPRLTCYLLTSLCKTTYKGKSSFQTYSDFLQRENFFQKQLASHPQSSGLQRGFQTCEHWKQILMEIIGKMPSGVCCCLWPSVFTAHPLLLLPVLITILGMICVVEMGPVEAISLSILVGSSVDYSLHLVEGYMLAGEIMPSSPDRSLEPSAERQRRTLEEVNHLGVAIVSSAVTTAISTVPFFFCVIVPFAKFGQIVAINTAVSILFTLTLTVATLACVAPARFSRPPGAVLKAALAVMTAAALRVAVCWMRGLPGALTWQSFNT</sequence>